<dbReference type="AlphaFoldDB" id="A0ABC8T6U8"/>
<dbReference type="InterPro" id="IPR011050">
    <property type="entry name" value="Pectin_lyase_fold/virulence"/>
</dbReference>
<reference evidence="13 14" key="1">
    <citation type="submission" date="2024-02" db="EMBL/GenBank/DDBJ databases">
        <authorList>
            <person name="Vignale AGUSTIN F."/>
            <person name="Sosa J E."/>
            <person name="Modenutti C."/>
        </authorList>
    </citation>
    <scope>NUCLEOTIDE SEQUENCE [LARGE SCALE GENOMIC DNA]</scope>
</reference>
<proteinExistence type="inferred from homology"/>
<sequence>MAFNLITFLIYICFSSFFSEALPVKNRGDINWWCSTTPHPEPCKHFLGRPPKHISEFRTMMVQVAMEQAVHVQCQAKQLRKHCRRSRRKKAAWKDCNTLFDDTILQLNRTLQGLEANMISDFDAQTWLSAALTNLVTCHSGSVQLKVPNFISPIVSSSNVSELISNSLAVNGVLVNEQDYKDGFPSWVTAGDRKLLKTSSVVVQATVTVAKDGSGKFSSIQAAVNYAVSKRTGNGRIIIHVKRGVYSENIQISNNMNNIMLVGDGVKYTIITGSRSVAGGFTTYSCATIGVDGVGFIARGITFRNTAGPQNAQAVALRSASDLSVFYACSFEGYQDTLFLLAQRQFYKSCYIYGTIDFIFGNAAVVFQNCIIYVRKPLWGQVNVITAQGRYDPFQNTGISIHNSRVMPAPDLRPVAHLFNTYLGRPWMQYSRAVFLKSYFDEFVNPAGWLPWNNSNFALDTLYFGEYMNFGPGSSTRNRVKWRGYHVITSSTVASTFTVASLIAGRGWLPATGVPFVAGL</sequence>
<dbReference type="InterPro" id="IPR035513">
    <property type="entry name" value="Invertase/methylesterase_inhib"/>
</dbReference>
<keyword evidence="5 10" id="KW-0378">Hydrolase</keyword>
<dbReference type="EC" id="3.1.1.11" evidence="4 10"/>
<dbReference type="InterPro" id="IPR012334">
    <property type="entry name" value="Pectin_lyas_fold"/>
</dbReference>
<dbReference type="GO" id="GO:0045490">
    <property type="term" value="P:pectin catabolic process"/>
    <property type="evidence" value="ECO:0007669"/>
    <property type="project" value="UniProtKB-UniRule"/>
</dbReference>
<comment type="catalytic activity">
    <reaction evidence="8 10">
        <text>[(1-&gt;4)-alpha-D-galacturonosyl methyl ester](n) + n H2O = [(1-&gt;4)-alpha-D-galacturonosyl](n) + n methanol + n H(+)</text>
        <dbReference type="Rhea" id="RHEA:22380"/>
        <dbReference type="Rhea" id="RHEA-COMP:14570"/>
        <dbReference type="Rhea" id="RHEA-COMP:14573"/>
        <dbReference type="ChEBI" id="CHEBI:15377"/>
        <dbReference type="ChEBI" id="CHEBI:15378"/>
        <dbReference type="ChEBI" id="CHEBI:17790"/>
        <dbReference type="ChEBI" id="CHEBI:140522"/>
        <dbReference type="ChEBI" id="CHEBI:140523"/>
        <dbReference type="EC" id="3.1.1.11"/>
    </reaction>
</comment>
<dbReference type="SUPFAM" id="SSF51126">
    <property type="entry name" value="Pectin lyase-like"/>
    <property type="match status" value="1"/>
</dbReference>
<evidence type="ECO:0000313" key="13">
    <source>
        <dbReference type="EMBL" id="CAK9163841.1"/>
    </source>
</evidence>
<accession>A0ABC8T6U8</accession>
<comment type="similarity">
    <text evidence="2">In the N-terminal section; belongs to the PMEI family.</text>
</comment>
<dbReference type="Gene3D" id="1.20.140.40">
    <property type="entry name" value="Invertase/pectin methylesterase inhibitor family protein"/>
    <property type="match status" value="1"/>
</dbReference>
<evidence type="ECO:0000259" key="11">
    <source>
        <dbReference type="SMART" id="SM00856"/>
    </source>
</evidence>
<dbReference type="EMBL" id="CAUOFW020003613">
    <property type="protein sequence ID" value="CAK9161073.1"/>
    <property type="molecule type" value="Genomic_DNA"/>
</dbReference>
<dbReference type="InterPro" id="IPR033131">
    <property type="entry name" value="Pectinesterase_Asp_AS"/>
</dbReference>
<dbReference type="Pfam" id="PF04043">
    <property type="entry name" value="PMEI"/>
    <property type="match status" value="1"/>
</dbReference>
<dbReference type="PANTHER" id="PTHR31707">
    <property type="entry name" value="PECTINESTERASE"/>
    <property type="match status" value="1"/>
</dbReference>
<evidence type="ECO:0000313" key="14">
    <source>
        <dbReference type="Proteomes" id="UP001642360"/>
    </source>
</evidence>
<evidence type="ECO:0000256" key="7">
    <source>
        <dbReference type="ARBA" id="ARBA00023316"/>
    </source>
</evidence>
<evidence type="ECO:0000313" key="12">
    <source>
        <dbReference type="EMBL" id="CAK9161073.1"/>
    </source>
</evidence>
<protein>
    <recommendedName>
        <fullName evidence="4 10">Pectinesterase</fullName>
        <ecNumber evidence="4 10">3.1.1.11</ecNumber>
    </recommendedName>
</protein>
<evidence type="ECO:0000256" key="9">
    <source>
        <dbReference type="PROSITE-ProRule" id="PRU10040"/>
    </source>
</evidence>
<dbReference type="InterPro" id="IPR000070">
    <property type="entry name" value="Pectinesterase_cat"/>
</dbReference>
<comment type="similarity">
    <text evidence="3">In the C-terminal section; belongs to the pectinesterase family.</text>
</comment>
<organism evidence="13 14">
    <name type="scientific">Ilex paraguariensis</name>
    <name type="common">yerba mate</name>
    <dbReference type="NCBI Taxonomy" id="185542"/>
    <lineage>
        <taxon>Eukaryota</taxon>
        <taxon>Viridiplantae</taxon>
        <taxon>Streptophyta</taxon>
        <taxon>Embryophyta</taxon>
        <taxon>Tracheophyta</taxon>
        <taxon>Spermatophyta</taxon>
        <taxon>Magnoliopsida</taxon>
        <taxon>eudicotyledons</taxon>
        <taxon>Gunneridae</taxon>
        <taxon>Pentapetalae</taxon>
        <taxon>asterids</taxon>
        <taxon>campanulids</taxon>
        <taxon>Aquifoliales</taxon>
        <taxon>Aquifoliaceae</taxon>
        <taxon>Ilex</taxon>
    </lineage>
</organism>
<feature type="signal peptide" evidence="10">
    <location>
        <begin position="1"/>
        <end position="21"/>
    </location>
</feature>
<dbReference type="SUPFAM" id="SSF101148">
    <property type="entry name" value="Plant invertase/pectin methylesterase inhibitor"/>
    <property type="match status" value="1"/>
</dbReference>
<dbReference type="PROSITE" id="PS00503">
    <property type="entry name" value="PECTINESTERASE_2"/>
    <property type="match status" value="1"/>
</dbReference>
<dbReference type="CDD" id="cd15798">
    <property type="entry name" value="PMEI-like_3"/>
    <property type="match status" value="1"/>
</dbReference>
<evidence type="ECO:0000256" key="2">
    <source>
        <dbReference type="ARBA" id="ARBA00006027"/>
    </source>
</evidence>
<dbReference type="GO" id="GO:0030599">
    <property type="term" value="F:pectinesterase activity"/>
    <property type="evidence" value="ECO:0007669"/>
    <property type="project" value="UniProtKB-UniRule"/>
</dbReference>
<evidence type="ECO:0000256" key="5">
    <source>
        <dbReference type="ARBA" id="ARBA00022801"/>
    </source>
</evidence>
<keyword evidence="7" id="KW-0961">Cell wall biogenesis/degradation</keyword>
<dbReference type="NCBIfam" id="TIGR01614">
    <property type="entry name" value="PME_inhib"/>
    <property type="match status" value="1"/>
</dbReference>
<evidence type="ECO:0000256" key="10">
    <source>
        <dbReference type="RuleBase" id="RU000589"/>
    </source>
</evidence>
<evidence type="ECO:0000256" key="1">
    <source>
        <dbReference type="ARBA" id="ARBA00005184"/>
    </source>
</evidence>
<evidence type="ECO:0000256" key="4">
    <source>
        <dbReference type="ARBA" id="ARBA00013229"/>
    </source>
</evidence>
<evidence type="ECO:0000256" key="3">
    <source>
        <dbReference type="ARBA" id="ARBA00007786"/>
    </source>
</evidence>
<keyword evidence="14" id="KW-1185">Reference proteome</keyword>
<name>A0ABC8T6U8_9AQUA</name>
<dbReference type="Proteomes" id="UP001642360">
    <property type="component" value="Unassembled WGS sequence"/>
</dbReference>
<keyword evidence="6 10" id="KW-0063">Aspartyl esterase</keyword>
<feature type="active site" evidence="9">
    <location>
        <position position="357"/>
    </location>
</feature>
<dbReference type="FunFam" id="2.160.20.10:FF:000001">
    <property type="entry name" value="Pectinesterase"/>
    <property type="match status" value="1"/>
</dbReference>
<keyword evidence="10" id="KW-0732">Signal</keyword>
<dbReference type="Gene3D" id="2.160.20.10">
    <property type="entry name" value="Single-stranded right-handed beta-helix, Pectin lyase-like"/>
    <property type="match status" value="1"/>
</dbReference>
<dbReference type="EMBL" id="CAUOFW020004107">
    <property type="protein sequence ID" value="CAK9163841.1"/>
    <property type="molecule type" value="Genomic_DNA"/>
</dbReference>
<comment type="caution">
    <text evidence="13">The sequence shown here is derived from an EMBL/GenBank/DDBJ whole genome shotgun (WGS) entry which is preliminary data.</text>
</comment>
<evidence type="ECO:0000256" key="8">
    <source>
        <dbReference type="ARBA" id="ARBA00047928"/>
    </source>
</evidence>
<dbReference type="GO" id="GO:0042545">
    <property type="term" value="P:cell wall modification"/>
    <property type="evidence" value="ECO:0007669"/>
    <property type="project" value="UniProtKB-UniRule"/>
</dbReference>
<evidence type="ECO:0000256" key="6">
    <source>
        <dbReference type="ARBA" id="ARBA00023085"/>
    </source>
</evidence>
<gene>
    <name evidence="12" type="ORF">ILEXP_LOCUS29855</name>
    <name evidence="13" type="ORF">ILEXP_LOCUS32915</name>
</gene>
<dbReference type="SMART" id="SM00856">
    <property type="entry name" value="PMEI"/>
    <property type="match status" value="1"/>
</dbReference>
<feature type="chain" id="PRO_5044523406" description="Pectinesterase" evidence="10">
    <location>
        <begin position="22"/>
        <end position="520"/>
    </location>
</feature>
<dbReference type="Pfam" id="PF01095">
    <property type="entry name" value="Pectinesterase"/>
    <property type="match status" value="1"/>
</dbReference>
<dbReference type="InterPro" id="IPR006501">
    <property type="entry name" value="Pectinesterase_inhib_dom"/>
</dbReference>
<comment type="pathway">
    <text evidence="1 10">Glycan metabolism; pectin degradation; 2-dehydro-3-deoxy-D-gluconate from pectin: step 1/5.</text>
</comment>
<feature type="domain" description="Pectinesterase inhibitor" evidence="11">
    <location>
        <begin position="25"/>
        <end position="170"/>
    </location>
</feature>